<evidence type="ECO:0000256" key="4">
    <source>
        <dbReference type="ARBA" id="ARBA00022840"/>
    </source>
</evidence>
<dbReference type="Pfam" id="PF00271">
    <property type="entry name" value="Helicase_C"/>
    <property type="match status" value="1"/>
</dbReference>
<dbReference type="Pfam" id="PF03880">
    <property type="entry name" value="DbpA"/>
    <property type="match status" value="1"/>
</dbReference>
<dbReference type="PROSITE" id="PS51194">
    <property type="entry name" value="HELICASE_CTER"/>
    <property type="match status" value="1"/>
</dbReference>
<name>A0A6N8U2M0_9FIRM</name>
<sequence>MDFKQLGLKNELLRSLEKLQYTNCTSVQEKAIPCLLNKQDCIIQARTGSGKTAAFGLGILEQLDWNTRLPQALILAPTRELALQIQEELKALGIYQKLRSVLLLGRQPYKRQMEQLKDHCHLVIGTPGRVKDHIDRGSFKPDQIQTVVLDEADQMLNMGFIDLVRDILKLLPKKHQTVLCSATMPEAVKKIADDFLQEPIWIQAEAASSLQIHQSVAYCDEAQKAELLARLLAYEQVETAMIFASTHEAVDELHDILLGLHYSCGKLHGGMMQNDRLAVMEDFRRGKFRYLVATDVAARGIDIASLAMVVHLHLPRSRETFVHRMGRSGRMQETGQSVLLAAFREKAYIKEMFEKMGLIYEEKDVEALMNTALDESQLRFVSNPPKTRTTKTDIIREDVMRLHLNGGKNKKIRKGDIVGAICELDTISGEDIGVIEIKDNGSTVDILNGKGMAVLKHLQNVTIKGKKLRIEKARD</sequence>
<keyword evidence="1" id="KW-0547">Nucleotide-binding</keyword>
<keyword evidence="11" id="KW-1185">Reference proteome</keyword>
<evidence type="ECO:0000256" key="6">
    <source>
        <dbReference type="PROSITE-ProRule" id="PRU00552"/>
    </source>
</evidence>
<comment type="caution">
    <text evidence="10">The sequence shown here is derived from an EMBL/GenBank/DDBJ whole genome shotgun (WGS) entry which is preliminary data.</text>
</comment>
<dbReference type="PROSITE" id="PS51195">
    <property type="entry name" value="Q_MOTIF"/>
    <property type="match status" value="1"/>
</dbReference>
<evidence type="ECO:0000313" key="10">
    <source>
        <dbReference type="EMBL" id="MXQ72462.1"/>
    </source>
</evidence>
<keyword evidence="2" id="KW-0378">Hydrolase</keyword>
<dbReference type="Pfam" id="PF00270">
    <property type="entry name" value="DEAD"/>
    <property type="match status" value="1"/>
</dbReference>
<dbReference type="Gene3D" id="3.30.70.330">
    <property type="match status" value="1"/>
</dbReference>
<dbReference type="GO" id="GO:0003676">
    <property type="term" value="F:nucleic acid binding"/>
    <property type="evidence" value="ECO:0007669"/>
    <property type="project" value="InterPro"/>
</dbReference>
<organism evidence="10 11">
    <name type="scientific">Copranaerobaculum intestinale</name>
    <dbReference type="NCBI Taxonomy" id="2692629"/>
    <lineage>
        <taxon>Bacteria</taxon>
        <taxon>Bacillati</taxon>
        <taxon>Bacillota</taxon>
        <taxon>Erysipelotrichia</taxon>
        <taxon>Erysipelotrichales</taxon>
        <taxon>Erysipelotrichaceae</taxon>
        <taxon>Copranaerobaculum</taxon>
    </lineage>
</organism>
<dbReference type="InterPro" id="IPR044742">
    <property type="entry name" value="DEAD/DEAH_RhlB"/>
</dbReference>
<reference evidence="10 11" key="2">
    <citation type="submission" date="2020-01" db="EMBL/GenBank/DDBJ databases">
        <title>Clostridiaceae sp. nov. isolated from the gut of human by culturomics.</title>
        <authorList>
            <person name="Chang Y."/>
        </authorList>
    </citation>
    <scope>NUCLEOTIDE SEQUENCE [LARGE SCALE GENOMIC DNA]</scope>
    <source>
        <strain evidence="10 11">DONG20-135</strain>
    </source>
</reference>
<dbReference type="AlphaFoldDB" id="A0A6N8U2M0"/>
<feature type="domain" description="DEAD-box RNA helicase Q" evidence="9">
    <location>
        <begin position="1"/>
        <end position="29"/>
    </location>
</feature>
<feature type="domain" description="Helicase ATP-binding" evidence="7">
    <location>
        <begin position="32"/>
        <end position="202"/>
    </location>
</feature>
<dbReference type="PROSITE" id="PS51192">
    <property type="entry name" value="HELICASE_ATP_BIND_1"/>
    <property type="match status" value="1"/>
</dbReference>
<dbReference type="InterPro" id="IPR011545">
    <property type="entry name" value="DEAD/DEAH_box_helicase_dom"/>
</dbReference>
<evidence type="ECO:0000256" key="1">
    <source>
        <dbReference type="ARBA" id="ARBA00022741"/>
    </source>
</evidence>
<dbReference type="InterPro" id="IPR001650">
    <property type="entry name" value="Helicase_C-like"/>
</dbReference>
<dbReference type="GO" id="GO:0005524">
    <property type="term" value="F:ATP binding"/>
    <property type="evidence" value="ECO:0007669"/>
    <property type="project" value="UniProtKB-KW"/>
</dbReference>
<dbReference type="CDD" id="cd18787">
    <property type="entry name" value="SF2_C_DEAD"/>
    <property type="match status" value="1"/>
</dbReference>
<dbReference type="InterPro" id="IPR014001">
    <property type="entry name" value="Helicase_ATP-bd"/>
</dbReference>
<dbReference type="GO" id="GO:0016787">
    <property type="term" value="F:hydrolase activity"/>
    <property type="evidence" value="ECO:0007669"/>
    <property type="project" value="UniProtKB-KW"/>
</dbReference>
<evidence type="ECO:0000259" key="8">
    <source>
        <dbReference type="PROSITE" id="PS51194"/>
    </source>
</evidence>
<dbReference type="RefSeq" id="WP_160623959.1">
    <property type="nucleotide sequence ID" value="NZ_WUUQ01000001.1"/>
</dbReference>
<feature type="domain" description="Helicase C-terminal" evidence="8">
    <location>
        <begin position="226"/>
        <end position="372"/>
    </location>
</feature>
<evidence type="ECO:0000259" key="7">
    <source>
        <dbReference type="PROSITE" id="PS51192"/>
    </source>
</evidence>
<dbReference type="SUPFAM" id="SSF52540">
    <property type="entry name" value="P-loop containing nucleoside triphosphate hydrolases"/>
    <property type="match status" value="1"/>
</dbReference>
<dbReference type="PANTHER" id="PTHR47959">
    <property type="entry name" value="ATP-DEPENDENT RNA HELICASE RHLE-RELATED"/>
    <property type="match status" value="1"/>
</dbReference>
<evidence type="ECO:0000256" key="3">
    <source>
        <dbReference type="ARBA" id="ARBA00022806"/>
    </source>
</evidence>
<keyword evidence="3 10" id="KW-0347">Helicase</keyword>
<dbReference type="Proteomes" id="UP000434036">
    <property type="component" value="Unassembled WGS sequence"/>
</dbReference>
<evidence type="ECO:0000256" key="2">
    <source>
        <dbReference type="ARBA" id="ARBA00022801"/>
    </source>
</evidence>
<dbReference type="Gene3D" id="3.40.50.300">
    <property type="entry name" value="P-loop containing nucleotide triphosphate hydrolases"/>
    <property type="match status" value="2"/>
</dbReference>
<dbReference type="InterPro" id="IPR027417">
    <property type="entry name" value="P-loop_NTPase"/>
</dbReference>
<reference evidence="10 11" key="1">
    <citation type="submission" date="2019-12" db="EMBL/GenBank/DDBJ databases">
        <authorList>
            <person name="Yang R."/>
        </authorList>
    </citation>
    <scope>NUCLEOTIDE SEQUENCE [LARGE SCALE GENOMIC DNA]</scope>
    <source>
        <strain evidence="10 11">DONG20-135</strain>
    </source>
</reference>
<evidence type="ECO:0000313" key="11">
    <source>
        <dbReference type="Proteomes" id="UP000434036"/>
    </source>
</evidence>
<dbReference type="InterPro" id="IPR014014">
    <property type="entry name" value="RNA_helicase_DEAD_Q_motif"/>
</dbReference>
<feature type="short sequence motif" description="Q motif" evidence="6">
    <location>
        <begin position="1"/>
        <end position="29"/>
    </location>
</feature>
<evidence type="ECO:0000259" key="9">
    <source>
        <dbReference type="PROSITE" id="PS51195"/>
    </source>
</evidence>
<dbReference type="PANTHER" id="PTHR47959:SF1">
    <property type="entry name" value="ATP-DEPENDENT RNA HELICASE DBPA"/>
    <property type="match status" value="1"/>
</dbReference>
<dbReference type="GO" id="GO:0005829">
    <property type="term" value="C:cytosol"/>
    <property type="evidence" value="ECO:0007669"/>
    <property type="project" value="TreeGrafter"/>
</dbReference>
<dbReference type="EMBL" id="WUUQ01000001">
    <property type="protein sequence ID" value="MXQ72462.1"/>
    <property type="molecule type" value="Genomic_DNA"/>
</dbReference>
<proteinExistence type="inferred from homology"/>
<dbReference type="InterPro" id="IPR012677">
    <property type="entry name" value="Nucleotide-bd_a/b_plait_sf"/>
</dbReference>
<dbReference type="SMART" id="SM00490">
    <property type="entry name" value="HELICc"/>
    <property type="match status" value="1"/>
</dbReference>
<protein>
    <submittedName>
        <fullName evidence="10">DEAD/DEAH box helicase</fullName>
    </submittedName>
</protein>
<dbReference type="InterPro" id="IPR050079">
    <property type="entry name" value="DEAD_box_RNA_helicase"/>
</dbReference>
<dbReference type="GO" id="GO:0003724">
    <property type="term" value="F:RNA helicase activity"/>
    <property type="evidence" value="ECO:0007669"/>
    <property type="project" value="InterPro"/>
</dbReference>
<accession>A0A6N8U2M0</accession>
<gene>
    <name evidence="10" type="ORF">GSF08_00710</name>
</gene>
<dbReference type="CDD" id="cd12500">
    <property type="entry name" value="RRM_BsYxiN_like"/>
    <property type="match status" value="1"/>
</dbReference>
<dbReference type="InterPro" id="IPR005580">
    <property type="entry name" value="DbpA/CsdA_RNA-bd_dom"/>
</dbReference>
<dbReference type="SMART" id="SM00487">
    <property type="entry name" value="DEXDc"/>
    <property type="match status" value="1"/>
</dbReference>
<keyword evidence="4" id="KW-0067">ATP-binding</keyword>
<evidence type="ECO:0000256" key="5">
    <source>
        <dbReference type="ARBA" id="ARBA00038437"/>
    </source>
</evidence>
<dbReference type="CDD" id="cd00268">
    <property type="entry name" value="DEADc"/>
    <property type="match status" value="1"/>
</dbReference>
<comment type="similarity">
    <text evidence="5">Belongs to the DEAD box helicase family.</text>
</comment>